<accession>A0A383EJR1</accession>
<evidence type="ECO:0000313" key="1">
    <source>
        <dbReference type="EMBL" id="SVE56854.1"/>
    </source>
</evidence>
<gene>
    <name evidence="1" type="ORF">METZ01_LOCUS509708</name>
</gene>
<reference evidence="1" key="1">
    <citation type="submission" date="2018-05" db="EMBL/GenBank/DDBJ databases">
        <authorList>
            <person name="Lanie J.A."/>
            <person name="Ng W.-L."/>
            <person name="Kazmierczak K.M."/>
            <person name="Andrzejewski T.M."/>
            <person name="Davidsen T.M."/>
            <person name="Wayne K.J."/>
            <person name="Tettelin H."/>
            <person name="Glass J.I."/>
            <person name="Rusch D."/>
            <person name="Podicherti R."/>
            <person name="Tsui H.-C.T."/>
            <person name="Winkler M.E."/>
        </authorList>
    </citation>
    <scope>NUCLEOTIDE SEQUENCE</scope>
</reference>
<name>A0A383EJR1_9ZZZZ</name>
<dbReference type="AlphaFoldDB" id="A0A383EJR1"/>
<protein>
    <submittedName>
        <fullName evidence="1">Uncharacterized protein</fullName>
    </submittedName>
</protein>
<sequence length="98" mass="11414">MQFFSRNKELSDPAIIINSCLEFLFNRITDDLDREGYSWNKPWGVKRFESIVLAKFILDYSFEKIAEGQLAEEDKTGYYNLSDTSFSNMFNSEFSPVG</sequence>
<dbReference type="EMBL" id="UINC01226389">
    <property type="protein sequence ID" value="SVE56854.1"/>
    <property type="molecule type" value="Genomic_DNA"/>
</dbReference>
<feature type="non-terminal residue" evidence="1">
    <location>
        <position position="98"/>
    </location>
</feature>
<proteinExistence type="predicted"/>
<organism evidence="1">
    <name type="scientific">marine metagenome</name>
    <dbReference type="NCBI Taxonomy" id="408172"/>
    <lineage>
        <taxon>unclassified sequences</taxon>
        <taxon>metagenomes</taxon>
        <taxon>ecological metagenomes</taxon>
    </lineage>
</organism>